<dbReference type="AlphaFoldDB" id="A0A9D2AI39"/>
<protein>
    <submittedName>
        <fullName evidence="2">Uncharacterized protein</fullName>
    </submittedName>
</protein>
<dbReference type="PROSITE" id="PS51257">
    <property type="entry name" value="PROKAR_LIPOPROTEIN"/>
    <property type="match status" value="1"/>
</dbReference>
<reference evidence="2" key="2">
    <citation type="submission" date="2021-04" db="EMBL/GenBank/DDBJ databases">
        <authorList>
            <person name="Gilroy R."/>
        </authorList>
    </citation>
    <scope>NUCLEOTIDE SEQUENCE</scope>
    <source>
        <strain evidence="2">14975</strain>
    </source>
</reference>
<feature type="compositionally biased region" description="Basic and acidic residues" evidence="1">
    <location>
        <begin position="151"/>
        <end position="163"/>
    </location>
</feature>
<feature type="region of interest" description="Disordered" evidence="1">
    <location>
        <begin position="151"/>
        <end position="186"/>
    </location>
</feature>
<dbReference type="Proteomes" id="UP000823964">
    <property type="component" value="Unassembled WGS sequence"/>
</dbReference>
<comment type="caution">
    <text evidence="2">The sequence shown here is derived from an EMBL/GenBank/DDBJ whole genome shotgun (WGS) entry which is preliminary data.</text>
</comment>
<reference evidence="2" key="1">
    <citation type="journal article" date="2021" name="PeerJ">
        <title>Extensive microbial diversity within the chicken gut microbiome revealed by metagenomics and culture.</title>
        <authorList>
            <person name="Gilroy R."/>
            <person name="Ravi A."/>
            <person name="Getino M."/>
            <person name="Pursley I."/>
            <person name="Horton D.L."/>
            <person name="Alikhan N.F."/>
            <person name="Baker D."/>
            <person name="Gharbi K."/>
            <person name="Hall N."/>
            <person name="Watson M."/>
            <person name="Adriaenssens E.M."/>
            <person name="Foster-Nyarko E."/>
            <person name="Jarju S."/>
            <person name="Secka A."/>
            <person name="Antonio M."/>
            <person name="Oren A."/>
            <person name="Chaudhuri R.R."/>
            <person name="La Ragione R."/>
            <person name="Hildebrand F."/>
            <person name="Pallen M.J."/>
        </authorList>
    </citation>
    <scope>NUCLEOTIDE SEQUENCE</scope>
    <source>
        <strain evidence="2">14975</strain>
    </source>
</reference>
<dbReference type="EMBL" id="DXFQ01000099">
    <property type="protein sequence ID" value="HIX20061.1"/>
    <property type="molecule type" value="Genomic_DNA"/>
</dbReference>
<evidence type="ECO:0000313" key="3">
    <source>
        <dbReference type="Proteomes" id="UP000823964"/>
    </source>
</evidence>
<sequence length="186" mass="21519">MKTISFILSSLAAVLLGTSCQQQQRAYPLYWFEQADGSEAGATFTIVYKDRYYVRQPIFNLEHFEKFESFLETDGSYTVTLYLKPEYRNRLYLTTLNNQGKYLLPVVNGMAFTPILIDSPVNTGKLTIWGGLNGYDLKMISRKVEPVRPEIEEKRYKDKDPRPRPKMPVDTNIMRDPSGRAIPQIY</sequence>
<accession>A0A9D2AI39</accession>
<evidence type="ECO:0000313" key="2">
    <source>
        <dbReference type="EMBL" id="HIX20061.1"/>
    </source>
</evidence>
<name>A0A9D2AI39_9BACT</name>
<organism evidence="2 3">
    <name type="scientific">Candidatus Akkermansia intestinigallinarum</name>
    <dbReference type="NCBI Taxonomy" id="2838431"/>
    <lineage>
        <taxon>Bacteria</taxon>
        <taxon>Pseudomonadati</taxon>
        <taxon>Verrucomicrobiota</taxon>
        <taxon>Verrucomicrobiia</taxon>
        <taxon>Verrucomicrobiales</taxon>
        <taxon>Akkermansiaceae</taxon>
        <taxon>Akkermansia</taxon>
    </lineage>
</organism>
<proteinExistence type="predicted"/>
<evidence type="ECO:0000256" key="1">
    <source>
        <dbReference type="SAM" id="MobiDB-lite"/>
    </source>
</evidence>
<gene>
    <name evidence="2" type="ORF">H9862_05595</name>
</gene>